<dbReference type="RefSeq" id="WP_172167151.1">
    <property type="nucleotide sequence ID" value="NZ_CP053564.1"/>
</dbReference>
<evidence type="ECO:0000313" key="1">
    <source>
        <dbReference type="EMBL" id="QJY50071.1"/>
    </source>
</evidence>
<dbReference type="EMBL" id="CP053564">
    <property type="protein sequence ID" value="QJY50071.1"/>
    <property type="molecule type" value="Genomic_DNA"/>
</dbReference>
<accession>A0A6M6JVB4</accession>
<proteinExistence type="predicted"/>
<reference evidence="1 2" key="1">
    <citation type="submission" date="2020-05" db="EMBL/GenBank/DDBJ databases">
        <authorList>
            <person name="Mo P."/>
        </authorList>
    </citation>
    <scope>NUCLEOTIDE SEQUENCE [LARGE SCALE GENOMIC DNA]</scope>
    <source>
        <strain evidence="1 2">Gen01</strain>
    </source>
</reference>
<organism evidence="1 2">
    <name type="scientific">Pseudonocardia broussonetiae</name>
    <dbReference type="NCBI Taxonomy" id="2736640"/>
    <lineage>
        <taxon>Bacteria</taxon>
        <taxon>Bacillati</taxon>
        <taxon>Actinomycetota</taxon>
        <taxon>Actinomycetes</taxon>
        <taxon>Pseudonocardiales</taxon>
        <taxon>Pseudonocardiaceae</taxon>
        <taxon>Pseudonocardia</taxon>
    </lineage>
</organism>
<protein>
    <submittedName>
        <fullName evidence="1">DoxX family membrane protein</fullName>
    </submittedName>
</protein>
<gene>
    <name evidence="1" type="ORF">HOP40_33495</name>
</gene>
<dbReference type="KEGG" id="pbro:HOP40_33495"/>
<sequence length="338" mass="34639">MLAALFIQGGINALKAPQGHVQVAKPVLDAVSPAVDKAVEVAPIDQRPDDEMLIKIDAGVKIVAGSMLALGKFPRLASTALAASLIPTTLAAHRFWEEEDEQAKAQQQIHFLKNVGLLGGLLIASADTEGKPSVAWRGRRAARAAQAAVAGLTETSGPGIGERVSAVAQDASGAVGGVAAGLVGMAPGASAAVSSLAQKAGTQLSAAGTEASSRASELSQDLSARAARAAKKAEKRGAALQVLAEKRGADLQKAGEKRRAELLKRTAKQRKQLAKQAAKKRRDMEKRGPVVLDQVATQAATLGHDLAARASAVGAEIALQAEGAAKDARKRVHALSSA</sequence>
<dbReference type="Proteomes" id="UP000505377">
    <property type="component" value="Chromosome"/>
</dbReference>
<dbReference type="AlphaFoldDB" id="A0A6M6JVB4"/>
<evidence type="ECO:0000313" key="2">
    <source>
        <dbReference type="Proteomes" id="UP000505377"/>
    </source>
</evidence>
<keyword evidence="2" id="KW-1185">Reference proteome</keyword>
<name>A0A6M6JVB4_9PSEU</name>